<feature type="repeat" description="ANK" evidence="5">
    <location>
        <begin position="203"/>
        <end position="236"/>
    </location>
</feature>
<feature type="repeat" description="ANK" evidence="5">
    <location>
        <begin position="271"/>
        <end position="298"/>
    </location>
</feature>
<dbReference type="Proteomes" id="UP001460270">
    <property type="component" value="Unassembled WGS sequence"/>
</dbReference>
<comment type="subcellular location">
    <subcellularLocation>
        <location evidence="1">Cell projection</location>
        <location evidence="1">Stereocilium</location>
    </subcellularLocation>
</comment>
<evidence type="ECO:0008006" key="9">
    <source>
        <dbReference type="Google" id="ProtNLM"/>
    </source>
</evidence>
<sequence length="539" mass="58208">MSAFGPVSSIPPPLSSTGLPAVSSPVSLSLWPSDGTPQSYPGRPHWGTRNTQGASIFWTPFYFHADAQGAGPVHHAARCGQLECLKYLVAEFGFRGNSRALNLATPAHDAAATGHTRELQWLIELGGCKLEDRDAAGASALHLSARFGCVDVTRWLLSSGAGAEAETVCGALPAHYAAANGDLMCLKLLLQHAPRTVNRQTSLGASPLYLACQEGHLPVVQFLVEECGADVNLRAHDGMSCLHAAAHLGHRDIVLWLVSRTDVDLCAQDREGATALHFAASRGHYCILERLLHVGSKVLKDHWGGTPLHDAAENGEIECCKLLLAHGAPPSQKDIDGFTAADLAEYNGHGDCARFLRSRDDHQPESEDSPQARYPQSSADPAGGGLLDKAFCHKIEQVQVSTSVIKGFNQSKGSGSEKTVPEDKSPDASSLGENKLLGKSITSLKQNSLSGAFTGQSNKMVVLPTEEANLSDIDYLVPSHDERGRPIAEWKRQVMVRQLQARLLDEEDQRRKENRNKFAKVTWRFSQAHNAILGPRVNC</sequence>
<name>A0AAW0N3F5_9GOBI</name>
<dbReference type="GO" id="GO:0007605">
    <property type="term" value="P:sensory perception of sound"/>
    <property type="evidence" value="ECO:0007669"/>
    <property type="project" value="UniProtKB-KW"/>
</dbReference>
<comment type="caution">
    <text evidence="7">The sequence shown here is derived from an EMBL/GenBank/DDBJ whole genome shotgun (WGS) entry which is preliminary data.</text>
</comment>
<dbReference type="InterPro" id="IPR036770">
    <property type="entry name" value="Ankyrin_rpt-contain_sf"/>
</dbReference>
<accession>A0AAW0N3F5</accession>
<evidence type="ECO:0000256" key="6">
    <source>
        <dbReference type="SAM" id="MobiDB-lite"/>
    </source>
</evidence>
<keyword evidence="3" id="KW-1009">Hearing</keyword>
<dbReference type="SMART" id="SM00248">
    <property type="entry name" value="ANK"/>
    <property type="match status" value="9"/>
</dbReference>
<protein>
    <recommendedName>
        <fullName evidence="9">Espin-like protein</fullName>
    </recommendedName>
</protein>
<evidence type="ECO:0000313" key="7">
    <source>
        <dbReference type="EMBL" id="KAK7888617.1"/>
    </source>
</evidence>
<dbReference type="Pfam" id="PF12796">
    <property type="entry name" value="Ank_2"/>
    <property type="match status" value="3"/>
</dbReference>
<dbReference type="GO" id="GO:0051017">
    <property type="term" value="P:actin filament bundle assembly"/>
    <property type="evidence" value="ECO:0007669"/>
    <property type="project" value="TreeGrafter"/>
</dbReference>
<feature type="region of interest" description="Disordered" evidence="6">
    <location>
        <begin position="359"/>
        <end position="380"/>
    </location>
</feature>
<reference evidence="8" key="1">
    <citation type="submission" date="2024-04" db="EMBL/GenBank/DDBJ databases">
        <title>Salinicola lusitanus LLJ914,a marine bacterium isolated from the Okinawa Trough.</title>
        <authorList>
            <person name="Li J."/>
        </authorList>
    </citation>
    <scope>NUCLEOTIDE SEQUENCE [LARGE SCALE GENOMIC DNA]</scope>
</reference>
<evidence type="ECO:0000313" key="8">
    <source>
        <dbReference type="Proteomes" id="UP001460270"/>
    </source>
</evidence>
<dbReference type="PANTHER" id="PTHR24153">
    <property type="entry name" value="ESPIN"/>
    <property type="match status" value="1"/>
</dbReference>
<proteinExistence type="predicted"/>
<feature type="compositionally biased region" description="Polar residues" evidence="6">
    <location>
        <begin position="408"/>
        <end position="417"/>
    </location>
</feature>
<dbReference type="GO" id="GO:0032420">
    <property type="term" value="C:stereocilium"/>
    <property type="evidence" value="ECO:0007669"/>
    <property type="project" value="UniProtKB-SubCell"/>
</dbReference>
<dbReference type="PANTHER" id="PTHR24153:SF0">
    <property type="entry name" value="ESPIN-LIKE PROTEIN"/>
    <property type="match status" value="1"/>
</dbReference>
<dbReference type="Gene3D" id="1.25.40.20">
    <property type="entry name" value="Ankyrin repeat-containing domain"/>
    <property type="match status" value="1"/>
</dbReference>
<dbReference type="AlphaFoldDB" id="A0AAW0N3F5"/>
<keyword evidence="8" id="KW-1185">Reference proteome</keyword>
<organism evidence="7 8">
    <name type="scientific">Mugilogobius chulae</name>
    <name type="common">yellowstripe goby</name>
    <dbReference type="NCBI Taxonomy" id="88201"/>
    <lineage>
        <taxon>Eukaryota</taxon>
        <taxon>Metazoa</taxon>
        <taxon>Chordata</taxon>
        <taxon>Craniata</taxon>
        <taxon>Vertebrata</taxon>
        <taxon>Euteleostomi</taxon>
        <taxon>Actinopterygii</taxon>
        <taxon>Neopterygii</taxon>
        <taxon>Teleostei</taxon>
        <taxon>Neoteleostei</taxon>
        <taxon>Acanthomorphata</taxon>
        <taxon>Gobiaria</taxon>
        <taxon>Gobiiformes</taxon>
        <taxon>Gobioidei</taxon>
        <taxon>Gobiidae</taxon>
        <taxon>Gobionellinae</taxon>
        <taxon>Mugilogobius</taxon>
    </lineage>
</organism>
<dbReference type="SUPFAM" id="SSF48403">
    <property type="entry name" value="Ankyrin repeat"/>
    <property type="match status" value="2"/>
</dbReference>
<feature type="repeat" description="ANK" evidence="5">
    <location>
        <begin position="136"/>
        <end position="168"/>
    </location>
</feature>
<keyword evidence="2" id="KW-0677">Repeat</keyword>
<dbReference type="PROSITE" id="PS50297">
    <property type="entry name" value="ANK_REP_REGION"/>
    <property type="match status" value="4"/>
</dbReference>
<dbReference type="PROSITE" id="PS50088">
    <property type="entry name" value="ANK_REPEAT"/>
    <property type="match status" value="4"/>
</dbReference>
<dbReference type="Pfam" id="PF00023">
    <property type="entry name" value="Ank"/>
    <property type="match status" value="1"/>
</dbReference>
<evidence type="ECO:0000256" key="2">
    <source>
        <dbReference type="ARBA" id="ARBA00022737"/>
    </source>
</evidence>
<feature type="region of interest" description="Disordered" evidence="6">
    <location>
        <begin position="408"/>
        <end position="433"/>
    </location>
</feature>
<evidence type="ECO:0000256" key="1">
    <source>
        <dbReference type="ARBA" id="ARBA00004645"/>
    </source>
</evidence>
<dbReference type="EMBL" id="JBBPFD010000018">
    <property type="protein sequence ID" value="KAK7888617.1"/>
    <property type="molecule type" value="Genomic_DNA"/>
</dbReference>
<gene>
    <name evidence="7" type="ORF">WMY93_024177</name>
</gene>
<evidence type="ECO:0000256" key="5">
    <source>
        <dbReference type="PROSITE-ProRule" id="PRU00023"/>
    </source>
</evidence>
<keyword evidence="4 5" id="KW-0040">ANK repeat</keyword>
<evidence type="ECO:0000256" key="3">
    <source>
        <dbReference type="ARBA" id="ARBA00022740"/>
    </source>
</evidence>
<dbReference type="GO" id="GO:0051015">
    <property type="term" value="F:actin filament binding"/>
    <property type="evidence" value="ECO:0007669"/>
    <property type="project" value="TreeGrafter"/>
</dbReference>
<evidence type="ECO:0000256" key="4">
    <source>
        <dbReference type="ARBA" id="ARBA00023043"/>
    </source>
</evidence>
<dbReference type="InterPro" id="IPR002110">
    <property type="entry name" value="Ankyrin_rpt"/>
</dbReference>
<feature type="repeat" description="ANK" evidence="5">
    <location>
        <begin position="303"/>
        <end position="335"/>
    </location>
</feature>
<dbReference type="InterPro" id="IPR052420">
    <property type="entry name" value="Espin/Espin-like"/>
</dbReference>
<dbReference type="GO" id="GO:0005737">
    <property type="term" value="C:cytoplasm"/>
    <property type="evidence" value="ECO:0007669"/>
    <property type="project" value="TreeGrafter"/>
</dbReference>